<organism evidence="2 3">
    <name type="scientific">Mycobacterium gordonae</name>
    <dbReference type="NCBI Taxonomy" id="1778"/>
    <lineage>
        <taxon>Bacteria</taxon>
        <taxon>Bacillati</taxon>
        <taxon>Actinomycetota</taxon>
        <taxon>Actinomycetes</taxon>
        <taxon>Mycobacteriales</taxon>
        <taxon>Mycobacteriaceae</taxon>
        <taxon>Mycobacterium</taxon>
    </lineage>
</organism>
<accession>A0A0Q2RXR4</accession>
<dbReference type="AlphaFoldDB" id="A0A0Q2RXR4"/>
<evidence type="ECO:0000313" key="2">
    <source>
        <dbReference type="EMBL" id="KQH80019.1"/>
    </source>
</evidence>
<comment type="caution">
    <text evidence="2">The sequence shown here is derived from an EMBL/GenBank/DDBJ whole genome shotgun (WGS) entry which is preliminary data.</text>
</comment>
<dbReference type="EMBL" id="LKTM01000049">
    <property type="protein sequence ID" value="KQH80019.1"/>
    <property type="molecule type" value="Genomic_DNA"/>
</dbReference>
<feature type="domain" description="Helix-turn-helix" evidence="1">
    <location>
        <begin position="16"/>
        <end position="58"/>
    </location>
</feature>
<dbReference type="Proteomes" id="UP000051677">
    <property type="component" value="Unassembled WGS sequence"/>
</dbReference>
<name>A0A0Q2RXR4_MYCGO</name>
<dbReference type="RefSeq" id="WP_055577096.1">
    <property type="nucleotide sequence ID" value="NZ_LKTM01000049.1"/>
</dbReference>
<dbReference type="OrthoDB" id="4753194at2"/>
<protein>
    <recommendedName>
        <fullName evidence="1">Helix-turn-helix domain-containing protein</fullName>
    </recommendedName>
</protein>
<gene>
    <name evidence="2" type="ORF">AO501_33900</name>
</gene>
<evidence type="ECO:0000313" key="3">
    <source>
        <dbReference type="Proteomes" id="UP000051677"/>
    </source>
</evidence>
<reference evidence="2 3" key="1">
    <citation type="submission" date="2015-10" db="EMBL/GenBank/DDBJ databases">
        <title>Mycobacterium gordonae draft genome assembly.</title>
        <authorList>
            <person name="Ustinova V."/>
            <person name="Smirnova T."/>
            <person name="Blagodatskikh K."/>
            <person name="Varlamov D."/>
            <person name="Larionova E."/>
            <person name="Chernousova L."/>
        </authorList>
    </citation>
    <scope>NUCLEOTIDE SEQUENCE [LARGE SCALE GENOMIC DNA]</scope>
    <source>
        <strain evidence="2 3">CTRI 14-8773</strain>
    </source>
</reference>
<dbReference type="InterPro" id="IPR041657">
    <property type="entry name" value="HTH_17"/>
</dbReference>
<evidence type="ECO:0000259" key="1">
    <source>
        <dbReference type="Pfam" id="PF12728"/>
    </source>
</evidence>
<dbReference type="Pfam" id="PF12728">
    <property type="entry name" value="HTH_17"/>
    <property type="match status" value="1"/>
</dbReference>
<proteinExistence type="predicted"/>
<sequence length="66" mass="7509">MNDLDADGVILVDRHEAAGRLSISVSEIDRLRRIGEIVARRHGRRILFPVAELQRYADTLPADENR</sequence>